<dbReference type="SUPFAM" id="SSF89550">
    <property type="entry name" value="PHP domain-like"/>
    <property type="match status" value="1"/>
</dbReference>
<comment type="catalytic activity">
    <reaction evidence="7 8">
        <text>L-histidinol phosphate + H2O = L-histidinol + phosphate</text>
        <dbReference type="Rhea" id="RHEA:14465"/>
        <dbReference type="ChEBI" id="CHEBI:15377"/>
        <dbReference type="ChEBI" id="CHEBI:43474"/>
        <dbReference type="ChEBI" id="CHEBI:57699"/>
        <dbReference type="ChEBI" id="CHEBI:57980"/>
        <dbReference type="EC" id="3.1.3.15"/>
    </reaction>
</comment>
<dbReference type="InterPro" id="IPR016195">
    <property type="entry name" value="Pol/histidinol_Pase-like"/>
</dbReference>
<dbReference type="InterPro" id="IPR010140">
    <property type="entry name" value="Histidinol_P_phosphatase_HisJ"/>
</dbReference>
<proteinExistence type="inferred from homology"/>
<keyword evidence="11" id="KW-1185">Reference proteome</keyword>
<dbReference type="Proteomes" id="UP001444625">
    <property type="component" value="Unassembled WGS sequence"/>
</dbReference>
<evidence type="ECO:0000256" key="3">
    <source>
        <dbReference type="ARBA" id="ARBA00013085"/>
    </source>
</evidence>
<feature type="domain" description="Polymerase/histidinol phosphatase N-terminal" evidence="9">
    <location>
        <begin position="2"/>
        <end position="84"/>
    </location>
</feature>
<dbReference type="PANTHER" id="PTHR21039:SF0">
    <property type="entry name" value="HISTIDINOL-PHOSPHATASE"/>
    <property type="match status" value="1"/>
</dbReference>
<dbReference type="Gene3D" id="3.20.20.140">
    <property type="entry name" value="Metal-dependent hydrolases"/>
    <property type="match status" value="1"/>
</dbReference>
<evidence type="ECO:0000256" key="2">
    <source>
        <dbReference type="ARBA" id="ARBA00009152"/>
    </source>
</evidence>
<evidence type="ECO:0000256" key="5">
    <source>
        <dbReference type="ARBA" id="ARBA00022801"/>
    </source>
</evidence>
<keyword evidence="4 8" id="KW-0028">Amino-acid biosynthesis</keyword>
<comment type="pathway">
    <text evidence="1 8">Amino-acid biosynthesis; L-histidine biosynthesis; L-histidine from 5-phospho-alpha-D-ribose 1-diphosphate: step 8/9.</text>
</comment>
<dbReference type="EMBL" id="JBDIML010000007">
    <property type="protein sequence ID" value="MEN2768775.1"/>
    <property type="molecule type" value="Genomic_DNA"/>
</dbReference>
<dbReference type="NCBIfam" id="TIGR01856">
    <property type="entry name" value="hisJ_fam"/>
    <property type="match status" value="1"/>
</dbReference>
<evidence type="ECO:0000256" key="6">
    <source>
        <dbReference type="ARBA" id="ARBA00023102"/>
    </source>
</evidence>
<comment type="similarity">
    <text evidence="2 8">Belongs to the PHP hydrolase family. HisK subfamily.</text>
</comment>
<accession>A0ABU9XL86</accession>
<protein>
    <recommendedName>
        <fullName evidence="3 8">Histidinol-phosphatase</fullName>
        <shortName evidence="8">HolPase</shortName>
        <ecNumber evidence="3 8">3.1.3.15</ecNumber>
    </recommendedName>
</protein>
<gene>
    <name evidence="10" type="ORF">ABC228_16445</name>
</gene>
<dbReference type="Pfam" id="PF02811">
    <property type="entry name" value="PHP"/>
    <property type="match status" value="1"/>
</dbReference>
<reference evidence="10 11" key="1">
    <citation type="submission" date="2024-05" db="EMBL/GenBank/DDBJ databases">
        <authorList>
            <person name="Haq I."/>
            <person name="Ullah Z."/>
            <person name="Ahmad R."/>
            <person name="Li M."/>
            <person name="Tong Y."/>
        </authorList>
    </citation>
    <scope>NUCLEOTIDE SEQUENCE [LARGE SCALE GENOMIC DNA]</scope>
    <source>
        <strain evidence="10 11">16A2E</strain>
    </source>
</reference>
<sequence length="265" mass="31014">MLDYHVHSNFSADCETPMDRTIKKAIEIGLSEICFTDHIDYDYPDESIVFEFNLLEYDDQIRQMQAKYGNRINIKKGIEIGVEPYLLDRYEALMRKNRFDFIICSMHTSDRKDLHSGKFFEDKTINEAYAKYYEELLFCTKNFDSFSVLGHLDLVKRYKQGSTRDFHELITEIFKVIIPMGKGIELNTSGFRYGLNTGMPSEDILRLYYSLGGEIITIGSDSHREDTLAYEFNTAYNLLQRVGFQYITSFEDNKPSFQRIASLIR</sequence>
<evidence type="ECO:0000259" key="9">
    <source>
        <dbReference type="SMART" id="SM00481"/>
    </source>
</evidence>
<evidence type="ECO:0000256" key="4">
    <source>
        <dbReference type="ARBA" id="ARBA00022605"/>
    </source>
</evidence>
<evidence type="ECO:0000256" key="8">
    <source>
        <dbReference type="RuleBase" id="RU366003"/>
    </source>
</evidence>
<keyword evidence="5 8" id="KW-0378">Hydrolase</keyword>
<dbReference type="PANTHER" id="PTHR21039">
    <property type="entry name" value="HISTIDINOL PHOSPHATASE-RELATED"/>
    <property type="match status" value="1"/>
</dbReference>
<evidence type="ECO:0000256" key="1">
    <source>
        <dbReference type="ARBA" id="ARBA00004970"/>
    </source>
</evidence>
<name>A0ABU9XL86_9BACI</name>
<dbReference type="EC" id="3.1.3.15" evidence="3 8"/>
<organism evidence="10 11">
    <name type="scientific">Ornithinibacillus xuwenensis</name>
    <dbReference type="NCBI Taxonomy" id="3144668"/>
    <lineage>
        <taxon>Bacteria</taxon>
        <taxon>Bacillati</taxon>
        <taxon>Bacillota</taxon>
        <taxon>Bacilli</taxon>
        <taxon>Bacillales</taxon>
        <taxon>Bacillaceae</taxon>
        <taxon>Ornithinibacillus</taxon>
    </lineage>
</organism>
<dbReference type="InterPro" id="IPR003141">
    <property type="entry name" value="Pol/His_phosphatase_N"/>
</dbReference>
<dbReference type="SMART" id="SM00481">
    <property type="entry name" value="POLIIIAc"/>
    <property type="match status" value="1"/>
</dbReference>
<evidence type="ECO:0000313" key="10">
    <source>
        <dbReference type="EMBL" id="MEN2768775.1"/>
    </source>
</evidence>
<dbReference type="InterPro" id="IPR004013">
    <property type="entry name" value="PHP_dom"/>
</dbReference>
<evidence type="ECO:0000256" key="7">
    <source>
        <dbReference type="ARBA" id="ARBA00049158"/>
    </source>
</evidence>
<dbReference type="RefSeq" id="WP_345826272.1">
    <property type="nucleotide sequence ID" value="NZ_JBDIML010000007.1"/>
</dbReference>
<evidence type="ECO:0000313" key="11">
    <source>
        <dbReference type="Proteomes" id="UP001444625"/>
    </source>
</evidence>
<keyword evidence="6 8" id="KW-0368">Histidine biosynthesis</keyword>
<comment type="caution">
    <text evidence="10">The sequence shown here is derived from an EMBL/GenBank/DDBJ whole genome shotgun (WGS) entry which is preliminary data.</text>
</comment>